<evidence type="ECO:0000313" key="5">
    <source>
        <dbReference type="Proteomes" id="UP000572268"/>
    </source>
</evidence>
<comment type="caution">
    <text evidence="2">The sequence shown here is derived from an EMBL/GenBank/DDBJ whole genome shotgun (WGS) entry which is preliminary data.</text>
</comment>
<dbReference type="InterPro" id="IPR002591">
    <property type="entry name" value="Phosphodiest/P_Trfase"/>
</dbReference>
<proteinExistence type="predicted"/>
<dbReference type="CDD" id="cd00016">
    <property type="entry name" value="ALP_like"/>
    <property type="match status" value="1"/>
</dbReference>
<feature type="chain" id="PRO_5036400586" description="Ectonucleotide pyrophosphatase phosphodiesterase" evidence="1">
    <location>
        <begin position="21"/>
        <end position="315"/>
    </location>
</feature>
<evidence type="ECO:0000256" key="1">
    <source>
        <dbReference type="SAM" id="SignalP"/>
    </source>
</evidence>
<evidence type="ECO:0000313" key="4">
    <source>
        <dbReference type="Proteomes" id="UP000570595"/>
    </source>
</evidence>
<keyword evidence="1" id="KW-0732">Signal</keyword>
<evidence type="ECO:0008006" key="6">
    <source>
        <dbReference type="Google" id="ProtNLM"/>
    </source>
</evidence>
<reference evidence="4 5" key="1">
    <citation type="submission" date="2020-04" db="EMBL/GenBank/DDBJ databases">
        <title>Perkinsus olseni comparative genomics.</title>
        <authorList>
            <person name="Bogema D.R."/>
        </authorList>
    </citation>
    <scope>NUCLEOTIDE SEQUENCE [LARGE SCALE GENOMIC DNA]</scope>
    <source>
        <strain evidence="2">ATCC PRA-179</strain>
        <strain evidence="3">ATCC PRA-31</strain>
    </source>
</reference>
<dbReference type="PANTHER" id="PTHR10151:SF120">
    <property type="entry name" value="BIS(5'-ADENOSYL)-TRIPHOSPHATASE"/>
    <property type="match status" value="1"/>
</dbReference>
<dbReference type="SUPFAM" id="SSF53649">
    <property type="entry name" value="Alkaline phosphatase-like"/>
    <property type="match status" value="1"/>
</dbReference>
<name>A0A7J6M672_PEROL</name>
<dbReference type="AlphaFoldDB" id="A0A7J6M672"/>
<sequence length="315" mass="35440">MSVPLFRTFFQLLALIGVNGDGWPNGKFKRAIIIGLDGLGGYYLRNTSYNQAPTLWRILTSSQAGYNFLARAEYPLTSAANWATILTGMTPSETGILFNEWDPLELDPKYLTQKGVPPVSGRGQLPPTIFKIAKKRNKNIRTALVHSWHWLGKLVDKNVDRSYFGGGYDHKSAEYLVEEIKSKKPPHLSFIQLSGIDNAGHRTFWGSKDYYGAVKRMDELVDDILRALLEQRLLDGTLIVIIADHGGYRNGHGHWMRASAQVPIIFFSPRREMKEPRDKGWGGWLGIKDVAPTVLGAMGIPTSKYQRGRDFSARF</sequence>
<dbReference type="Gene3D" id="3.40.720.10">
    <property type="entry name" value="Alkaline Phosphatase, subunit A"/>
    <property type="match status" value="1"/>
</dbReference>
<dbReference type="Pfam" id="PF01663">
    <property type="entry name" value="Phosphodiest"/>
    <property type="match status" value="1"/>
</dbReference>
<evidence type="ECO:0000313" key="2">
    <source>
        <dbReference type="EMBL" id="KAF4666989.1"/>
    </source>
</evidence>
<dbReference type="EMBL" id="JABANN010000155">
    <property type="protein sequence ID" value="KAF4668671.1"/>
    <property type="molecule type" value="Genomic_DNA"/>
</dbReference>
<dbReference type="Proteomes" id="UP000572268">
    <property type="component" value="Unassembled WGS sequence"/>
</dbReference>
<dbReference type="Proteomes" id="UP000570595">
    <property type="component" value="Unassembled WGS sequence"/>
</dbReference>
<accession>A0A7J6M672</accession>
<gene>
    <name evidence="3" type="ORF">FOL46_001848</name>
    <name evidence="2" type="ORF">FOZ61_008957</name>
</gene>
<evidence type="ECO:0000313" key="3">
    <source>
        <dbReference type="EMBL" id="KAF4668671.1"/>
    </source>
</evidence>
<dbReference type="OrthoDB" id="103349at2759"/>
<dbReference type="GO" id="GO:0016787">
    <property type="term" value="F:hydrolase activity"/>
    <property type="evidence" value="ECO:0007669"/>
    <property type="project" value="UniProtKB-ARBA"/>
</dbReference>
<dbReference type="PANTHER" id="PTHR10151">
    <property type="entry name" value="ECTONUCLEOTIDE PYROPHOSPHATASE/PHOSPHODIESTERASE"/>
    <property type="match status" value="1"/>
</dbReference>
<feature type="signal peptide" evidence="1">
    <location>
        <begin position="1"/>
        <end position="20"/>
    </location>
</feature>
<dbReference type="InterPro" id="IPR017850">
    <property type="entry name" value="Alkaline_phosphatase_core_sf"/>
</dbReference>
<dbReference type="EMBL" id="JABAHT010000062">
    <property type="protein sequence ID" value="KAF4666989.1"/>
    <property type="molecule type" value="Genomic_DNA"/>
</dbReference>
<protein>
    <recommendedName>
        <fullName evidence="6">Ectonucleotide pyrophosphatase phosphodiesterase</fullName>
    </recommendedName>
</protein>
<organism evidence="2 4">
    <name type="scientific">Perkinsus olseni</name>
    <name type="common">Perkinsus atlanticus</name>
    <dbReference type="NCBI Taxonomy" id="32597"/>
    <lineage>
        <taxon>Eukaryota</taxon>
        <taxon>Sar</taxon>
        <taxon>Alveolata</taxon>
        <taxon>Perkinsozoa</taxon>
        <taxon>Perkinsea</taxon>
        <taxon>Perkinsida</taxon>
        <taxon>Perkinsidae</taxon>
        <taxon>Perkinsus</taxon>
    </lineage>
</organism>